<comment type="caution">
    <text evidence="11">The sequence shown here is derived from an EMBL/GenBank/DDBJ whole genome shotgun (WGS) entry which is preliminary data.</text>
</comment>
<evidence type="ECO:0000313" key="12">
    <source>
        <dbReference type="Proteomes" id="UP000663882"/>
    </source>
</evidence>
<reference evidence="11" key="1">
    <citation type="submission" date="2021-02" db="EMBL/GenBank/DDBJ databases">
        <authorList>
            <person name="Nowell W R."/>
        </authorList>
    </citation>
    <scope>NUCLEOTIDE SEQUENCE</scope>
</reference>
<keyword evidence="6" id="KW-1133">Transmembrane helix</keyword>
<dbReference type="Pfam" id="PF00028">
    <property type="entry name" value="Cadherin"/>
    <property type="match status" value="1"/>
</dbReference>
<keyword evidence="2" id="KW-0812">Transmembrane</keyword>
<evidence type="ECO:0000256" key="9">
    <source>
        <dbReference type="PROSITE-ProRule" id="PRU00043"/>
    </source>
</evidence>
<accession>A0A814CQH2</accession>
<dbReference type="AlphaFoldDB" id="A0A814CQH2"/>
<evidence type="ECO:0000256" key="1">
    <source>
        <dbReference type="ARBA" id="ARBA00004370"/>
    </source>
</evidence>
<organism evidence="11 12">
    <name type="scientific">Rotaria sordida</name>
    <dbReference type="NCBI Taxonomy" id="392033"/>
    <lineage>
        <taxon>Eukaryota</taxon>
        <taxon>Metazoa</taxon>
        <taxon>Spiralia</taxon>
        <taxon>Gnathifera</taxon>
        <taxon>Rotifera</taxon>
        <taxon>Eurotatoria</taxon>
        <taxon>Bdelloidea</taxon>
        <taxon>Philodinida</taxon>
        <taxon>Philodinidae</taxon>
        <taxon>Rotaria</taxon>
    </lineage>
</organism>
<dbReference type="PANTHER" id="PTHR24026">
    <property type="entry name" value="FAT ATYPICAL CADHERIN-RELATED"/>
    <property type="match status" value="1"/>
</dbReference>
<keyword evidence="5" id="KW-0130">Cell adhesion</keyword>
<proteinExistence type="predicted"/>
<dbReference type="PANTHER" id="PTHR24026:SF136">
    <property type="entry name" value="PROTOCADHERIN-23"/>
    <property type="match status" value="1"/>
</dbReference>
<evidence type="ECO:0000256" key="7">
    <source>
        <dbReference type="ARBA" id="ARBA00023136"/>
    </source>
</evidence>
<gene>
    <name evidence="11" type="ORF">RFH988_LOCUS11250</name>
</gene>
<dbReference type="GO" id="GO:0007156">
    <property type="term" value="P:homophilic cell adhesion via plasma membrane adhesion molecules"/>
    <property type="evidence" value="ECO:0007669"/>
    <property type="project" value="InterPro"/>
</dbReference>
<dbReference type="GO" id="GO:0005509">
    <property type="term" value="F:calcium ion binding"/>
    <property type="evidence" value="ECO:0007669"/>
    <property type="project" value="UniProtKB-UniRule"/>
</dbReference>
<dbReference type="CDD" id="cd11304">
    <property type="entry name" value="Cadherin_repeat"/>
    <property type="match status" value="1"/>
</dbReference>
<evidence type="ECO:0000256" key="5">
    <source>
        <dbReference type="ARBA" id="ARBA00022889"/>
    </source>
</evidence>
<dbReference type="PRINTS" id="PR00205">
    <property type="entry name" value="CADHERIN"/>
</dbReference>
<dbReference type="Gene3D" id="2.60.40.60">
    <property type="entry name" value="Cadherins"/>
    <property type="match status" value="2"/>
</dbReference>
<dbReference type="OrthoDB" id="6252479at2759"/>
<dbReference type="PROSITE" id="PS00232">
    <property type="entry name" value="CADHERIN_1"/>
    <property type="match status" value="1"/>
</dbReference>
<dbReference type="InterPro" id="IPR002126">
    <property type="entry name" value="Cadherin-like_dom"/>
</dbReference>
<evidence type="ECO:0000259" key="10">
    <source>
        <dbReference type="PROSITE" id="PS50268"/>
    </source>
</evidence>
<keyword evidence="3" id="KW-0677">Repeat</keyword>
<dbReference type="InterPro" id="IPR015919">
    <property type="entry name" value="Cadherin-like_sf"/>
</dbReference>
<evidence type="ECO:0000256" key="6">
    <source>
        <dbReference type="ARBA" id="ARBA00022989"/>
    </source>
</evidence>
<sequence length="343" mass="40330">MRGEYHGSKLEYNIIAIDYNNKENNLTNKLIISINDINDHGPKFDQDYYSINISKSIRPDTIIFQINATSKDLIENGNITYDLINSSDYFFINQQTGIIRLKKYLSSTITNFTLIIKAFENDINLTDYTNLFITIINDDNMYFNINNNNNNCFIEENKIIDTNICTIGFNSNDFIYKLIDHMNCFAIYENNGTIINKKIFDYEIDQHEYNVTIIVKDRENQSIILYSLNLTIYIDNINDDYPEFLTKNFTTVLYLFYLSINTIIHTMEIINNDQLNLNFEILNDTYSSYKLQSSLKNFTEIILINSIITDHEDNLIIRLSNNNNNNNNTYLSSYYIDLYIHLI</sequence>
<protein>
    <recommendedName>
        <fullName evidence="10">Cadherin domain-containing protein</fullName>
    </recommendedName>
</protein>
<evidence type="ECO:0000256" key="8">
    <source>
        <dbReference type="ARBA" id="ARBA00023180"/>
    </source>
</evidence>
<dbReference type="SMART" id="SM00112">
    <property type="entry name" value="CA"/>
    <property type="match status" value="2"/>
</dbReference>
<evidence type="ECO:0000256" key="2">
    <source>
        <dbReference type="ARBA" id="ARBA00022692"/>
    </source>
</evidence>
<evidence type="ECO:0000256" key="3">
    <source>
        <dbReference type="ARBA" id="ARBA00022737"/>
    </source>
</evidence>
<feature type="domain" description="Cadherin" evidence="10">
    <location>
        <begin position="45"/>
        <end position="244"/>
    </location>
</feature>
<evidence type="ECO:0000256" key="4">
    <source>
        <dbReference type="ARBA" id="ARBA00022837"/>
    </source>
</evidence>
<keyword evidence="7" id="KW-0472">Membrane</keyword>
<dbReference type="SUPFAM" id="SSF49313">
    <property type="entry name" value="Cadherin-like"/>
    <property type="match status" value="2"/>
</dbReference>
<comment type="subcellular location">
    <subcellularLocation>
        <location evidence="1">Membrane</location>
    </subcellularLocation>
</comment>
<name>A0A814CQH2_9BILA</name>
<keyword evidence="8" id="KW-0325">Glycoprotein</keyword>
<dbReference type="PROSITE" id="PS50268">
    <property type="entry name" value="CADHERIN_2"/>
    <property type="match status" value="1"/>
</dbReference>
<dbReference type="GO" id="GO:0005886">
    <property type="term" value="C:plasma membrane"/>
    <property type="evidence" value="ECO:0007669"/>
    <property type="project" value="InterPro"/>
</dbReference>
<dbReference type="EMBL" id="CAJNOO010000440">
    <property type="protein sequence ID" value="CAF0943976.1"/>
    <property type="molecule type" value="Genomic_DNA"/>
</dbReference>
<dbReference type="Proteomes" id="UP000663882">
    <property type="component" value="Unassembled WGS sequence"/>
</dbReference>
<keyword evidence="4 9" id="KW-0106">Calcium</keyword>
<dbReference type="InterPro" id="IPR020894">
    <property type="entry name" value="Cadherin_CS"/>
</dbReference>
<evidence type="ECO:0000313" key="11">
    <source>
        <dbReference type="EMBL" id="CAF0943976.1"/>
    </source>
</evidence>